<evidence type="ECO:0000256" key="1">
    <source>
        <dbReference type="SAM" id="Phobius"/>
    </source>
</evidence>
<keyword evidence="1" id="KW-0472">Membrane</keyword>
<dbReference type="AlphaFoldDB" id="A0AA40DLY7"/>
<protein>
    <submittedName>
        <fullName evidence="2">Uncharacterized protein</fullName>
    </submittedName>
</protein>
<reference evidence="2" key="1">
    <citation type="submission" date="2023-06" db="EMBL/GenBank/DDBJ databases">
        <title>Genome-scale phylogeny and comparative genomics of the fungal order Sordariales.</title>
        <authorList>
            <consortium name="Lawrence Berkeley National Laboratory"/>
            <person name="Hensen N."/>
            <person name="Bonometti L."/>
            <person name="Westerberg I."/>
            <person name="Brannstrom I.O."/>
            <person name="Guillou S."/>
            <person name="Cros-Aarteil S."/>
            <person name="Calhoun S."/>
            <person name="Haridas S."/>
            <person name="Kuo A."/>
            <person name="Mondo S."/>
            <person name="Pangilinan J."/>
            <person name="Riley R."/>
            <person name="Labutti K."/>
            <person name="Andreopoulos B."/>
            <person name="Lipzen A."/>
            <person name="Chen C."/>
            <person name="Yanf M."/>
            <person name="Daum C."/>
            <person name="Ng V."/>
            <person name="Clum A."/>
            <person name="Steindorff A."/>
            <person name="Ohm R."/>
            <person name="Martin F."/>
            <person name="Silar P."/>
            <person name="Natvig D."/>
            <person name="Lalanne C."/>
            <person name="Gautier V."/>
            <person name="Ament-Velasquez S.L."/>
            <person name="Kruys A."/>
            <person name="Hutchinson M.I."/>
            <person name="Powell A.J."/>
            <person name="Barry K."/>
            <person name="Miller A.N."/>
            <person name="Grigoriev I.V."/>
            <person name="Debuchy R."/>
            <person name="Gladieux P."/>
            <person name="Thoren M.H."/>
            <person name="Johannesson H."/>
        </authorList>
    </citation>
    <scope>NUCLEOTIDE SEQUENCE</scope>
    <source>
        <strain evidence="2">SMH4607-1</strain>
    </source>
</reference>
<evidence type="ECO:0000313" key="3">
    <source>
        <dbReference type="Proteomes" id="UP001172102"/>
    </source>
</evidence>
<dbReference type="Proteomes" id="UP001172102">
    <property type="component" value="Unassembled WGS sequence"/>
</dbReference>
<gene>
    <name evidence="2" type="ORF">B0H67DRAFT_355312</name>
</gene>
<dbReference type="EMBL" id="JAUKUA010000007">
    <property type="protein sequence ID" value="KAK0704658.1"/>
    <property type="molecule type" value="Genomic_DNA"/>
</dbReference>
<sequence>MRTRENGGVGGCRFGIGAIFWWGRICLSQSVDLYSVWFHKLCSRNWDISMMCYLSFFFFFFFFRLSFRVVYHSFP</sequence>
<keyword evidence="1" id="KW-1133">Transmembrane helix</keyword>
<keyword evidence="1" id="KW-0812">Transmembrane</keyword>
<name>A0AA40DLY7_9PEZI</name>
<accession>A0AA40DLY7</accession>
<proteinExistence type="predicted"/>
<feature type="transmembrane region" description="Helical" evidence="1">
    <location>
        <begin position="50"/>
        <end position="71"/>
    </location>
</feature>
<keyword evidence="3" id="KW-1185">Reference proteome</keyword>
<organism evidence="2 3">
    <name type="scientific">Lasiosphaeris hirsuta</name>
    <dbReference type="NCBI Taxonomy" id="260670"/>
    <lineage>
        <taxon>Eukaryota</taxon>
        <taxon>Fungi</taxon>
        <taxon>Dikarya</taxon>
        <taxon>Ascomycota</taxon>
        <taxon>Pezizomycotina</taxon>
        <taxon>Sordariomycetes</taxon>
        <taxon>Sordariomycetidae</taxon>
        <taxon>Sordariales</taxon>
        <taxon>Lasiosphaeriaceae</taxon>
        <taxon>Lasiosphaeris</taxon>
    </lineage>
</organism>
<evidence type="ECO:0000313" key="2">
    <source>
        <dbReference type="EMBL" id="KAK0704658.1"/>
    </source>
</evidence>
<comment type="caution">
    <text evidence="2">The sequence shown here is derived from an EMBL/GenBank/DDBJ whole genome shotgun (WGS) entry which is preliminary data.</text>
</comment>